<reference evidence="5" key="3">
    <citation type="submission" date="2017-01" db="EMBL/GenBank/DDBJ databases">
        <authorList>
            <person name="Mah S.A."/>
            <person name="Swanson W.J."/>
            <person name="Moy G.W."/>
            <person name="Vacquier V.D."/>
        </authorList>
    </citation>
    <scope>NUCLEOTIDE SEQUENCE</scope>
    <source>
        <strain evidence="5">AJ5</strain>
    </source>
</reference>
<dbReference type="eggNOG" id="arCOG00826">
    <property type="taxonomic scope" value="Archaea"/>
</dbReference>
<dbReference type="PANTHER" id="PTHR43877">
    <property type="entry name" value="AMINOALKYLPHOSPHONATE N-ACETYLTRANSFERASE-RELATED-RELATED"/>
    <property type="match status" value="1"/>
</dbReference>
<evidence type="ECO:0000256" key="2">
    <source>
        <dbReference type="ARBA" id="ARBA00023315"/>
    </source>
</evidence>
<reference evidence="5 8" key="1">
    <citation type="journal article" date="2011" name="J. Bacteriol.">
        <title>Genome sequence of Halobiforma lacisalsi AJ5, an extremely halophilic archaeon which harbors a bop gene.</title>
        <authorList>
            <person name="Jiang X."/>
            <person name="Wang S."/>
            <person name="Cheng H."/>
            <person name="Huo Y."/>
            <person name="Zhang X."/>
            <person name="Zhu X."/>
            <person name="Han X."/>
            <person name="Ni P."/>
            <person name="Wu M."/>
        </authorList>
    </citation>
    <scope>NUCLEOTIDE SEQUENCE [LARGE SCALE GENOMIC DNA]</scope>
    <source>
        <strain evidence="5 8">AJ5</strain>
    </source>
</reference>
<dbReference type="CDD" id="cd04301">
    <property type="entry name" value="NAT_SF"/>
    <property type="match status" value="1"/>
</dbReference>
<feature type="domain" description="N-acetyltransferase" evidence="4">
    <location>
        <begin position="29"/>
        <end position="185"/>
    </location>
</feature>
<dbReference type="EMBL" id="AOLZ01000056">
    <property type="protein sequence ID" value="EMA30770.1"/>
    <property type="molecule type" value="Genomic_DNA"/>
</dbReference>
<dbReference type="KEGG" id="hlc:CHINAEXTREME16125"/>
<dbReference type="Proteomes" id="UP000186547">
    <property type="component" value="Chromosome"/>
</dbReference>
<dbReference type="InterPro" id="IPR050832">
    <property type="entry name" value="Bact_Acetyltransf"/>
</dbReference>
<evidence type="ECO:0000313" key="6">
    <source>
        <dbReference type="EMBL" id="EMA30770.1"/>
    </source>
</evidence>
<gene>
    <name evidence="6" type="ORF">C445_15716</name>
    <name evidence="5" type="ORF">CHINAEXTREME_16125</name>
</gene>
<feature type="region of interest" description="Disordered" evidence="3">
    <location>
        <begin position="173"/>
        <end position="192"/>
    </location>
</feature>
<evidence type="ECO:0000259" key="4">
    <source>
        <dbReference type="PROSITE" id="PS51186"/>
    </source>
</evidence>
<evidence type="ECO:0000313" key="7">
    <source>
        <dbReference type="Proteomes" id="UP000011555"/>
    </source>
</evidence>
<protein>
    <submittedName>
        <fullName evidence="5 6">N-acetyltransferase</fullName>
    </submittedName>
</protein>
<name>M0LFK7_NATLA</name>
<dbReference type="STRING" id="358396.CHINAEXTREME_16125"/>
<dbReference type="GeneID" id="30922683"/>
<evidence type="ECO:0000313" key="5">
    <source>
        <dbReference type="EMBL" id="APW99204.1"/>
    </source>
</evidence>
<keyword evidence="7" id="KW-1185">Reference proteome</keyword>
<reference evidence="6 7" key="2">
    <citation type="journal article" date="2014" name="PLoS Genet.">
        <title>Phylogenetically driven sequencing of extremely halophilic archaea reveals strategies for static and dynamic osmo-response.</title>
        <authorList>
            <person name="Becker E.A."/>
            <person name="Seitzer P.M."/>
            <person name="Tritt A."/>
            <person name="Larsen D."/>
            <person name="Krusor M."/>
            <person name="Yao A.I."/>
            <person name="Wu D."/>
            <person name="Madern D."/>
            <person name="Eisen J.A."/>
            <person name="Darling A.E."/>
            <person name="Facciotti M.T."/>
        </authorList>
    </citation>
    <scope>NUCLEOTIDE SEQUENCE [LARGE SCALE GENOMIC DNA]</scope>
    <source>
        <strain evidence="6 7">AJ5</strain>
    </source>
</reference>
<dbReference type="InterPro" id="IPR016181">
    <property type="entry name" value="Acyl_CoA_acyltransferase"/>
</dbReference>
<keyword evidence="1 6" id="KW-0808">Transferase</keyword>
<keyword evidence="2" id="KW-0012">Acyltransferase</keyword>
<dbReference type="EMBL" id="CP019285">
    <property type="protein sequence ID" value="APW99204.1"/>
    <property type="molecule type" value="Genomic_DNA"/>
</dbReference>
<dbReference type="Gene3D" id="3.40.630.30">
    <property type="match status" value="1"/>
</dbReference>
<evidence type="ECO:0000313" key="8">
    <source>
        <dbReference type="Proteomes" id="UP000186547"/>
    </source>
</evidence>
<sequence length="192" mass="21450">MTSDSAEDEDKDGDQNEDENGEDNMDSSIEIEPATTADIDAITELWVRLARDQRRHESAVRAEPNRDVMRETLAAHCTAGGLLVARINGDIAGFASFSIEHGTLELDTDRGTLTNLYVEPPYRDRGIGTALLEAAERRLAEQGIEVMTLEVMAENDAARRFYREQGYDPFRVGMQRSLDDRSENDTHSKEDG</sequence>
<dbReference type="RefSeq" id="WP_007142849.1">
    <property type="nucleotide sequence ID" value="NZ_AOLZ01000056.1"/>
</dbReference>
<proteinExistence type="predicted"/>
<feature type="compositionally biased region" description="Acidic residues" evidence="3">
    <location>
        <begin position="1"/>
        <end position="25"/>
    </location>
</feature>
<dbReference type="PROSITE" id="PS51186">
    <property type="entry name" value="GNAT"/>
    <property type="match status" value="1"/>
</dbReference>
<dbReference type="AlphaFoldDB" id="M0LFK7"/>
<dbReference type="PANTHER" id="PTHR43877:SF2">
    <property type="entry name" value="AMINOALKYLPHOSPHONATE N-ACETYLTRANSFERASE-RELATED"/>
    <property type="match status" value="1"/>
</dbReference>
<dbReference type="InterPro" id="IPR000182">
    <property type="entry name" value="GNAT_dom"/>
</dbReference>
<dbReference type="Proteomes" id="UP000011555">
    <property type="component" value="Unassembled WGS sequence"/>
</dbReference>
<evidence type="ECO:0000256" key="3">
    <source>
        <dbReference type="SAM" id="MobiDB-lite"/>
    </source>
</evidence>
<organism evidence="6 7">
    <name type="scientific">Natronobacterium lacisalsi AJ5</name>
    <dbReference type="NCBI Taxonomy" id="358396"/>
    <lineage>
        <taxon>Archaea</taxon>
        <taxon>Methanobacteriati</taxon>
        <taxon>Methanobacteriota</taxon>
        <taxon>Stenosarchaea group</taxon>
        <taxon>Halobacteria</taxon>
        <taxon>Halobacteriales</taxon>
        <taxon>Natrialbaceae</taxon>
        <taxon>Natronobacterium</taxon>
    </lineage>
</organism>
<evidence type="ECO:0000256" key="1">
    <source>
        <dbReference type="ARBA" id="ARBA00022679"/>
    </source>
</evidence>
<feature type="compositionally biased region" description="Basic and acidic residues" evidence="3">
    <location>
        <begin position="177"/>
        <end position="192"/>
    </location>
</feature>
<dbReference type="GO" id="GO:0016747">
    <property type="term" value="F:acyltransferase activity, transferring groups other than amino-acyl groups"/>
    <property type="evidence" value="ECO:0007669"/>
    <property type="project" value="InterPro"/>
</dbReference>
<dbReference type="SUPFAM" id="SSF55729">
    <property type="entry name" value="Acyl-CoA N-acyltransferases (Nat)"/>
    <property type="match status" value="1"/>
</dbReference>
<feature type="region of interest" description="Disordered" evidence="3">
    <location>
        <begin position="1"/>
        <end position="34"/>
    </location>
</feature>
<accession>M0LFK7</accession>
<dbReference type="Pfam" id="PF00583">
    <property type="entry name" value="Acetyltransf_1"/>
    <property type="match status" value="1"/>
</dbReference>